<gene>
    <name evidence="2" type="ORF">N7476_003664</name>
</gene>
<keyword evidence="1" id="KW-1133">Transmembrane helix</keyword>
<dbReference type="AlphaFoldDB" id="A0A9W9LDL5"/>
<name>A0A9W9LDL5_9EURO</name>
<protein>
    <submittedName>
        <fullName evidence="2">Uncharacterized protein</fullName>
    </submittedName>
</protein>
<keyword evidence="3" id="KW-1185">Reference proteome</keyword>
<organism evidence="2 3">
    <name type="scientific">Penicillium atrosanguineum</name>
    <dbReference type="NCBI Taxonomy" id="1132637"/>
    <lineage>
        <taxon>Eukaryota</taxon>
        <taxon>Fungi</taxon>
        <taxon>Dikarya</taxon>
        <taxon>Ascomycota</taxon>
        <taxon>Pezizomycotina</taxon>
        <taxon>Eurotiomycetes</taxon>
        <taxon>Eurotiomycetidae</taxon>
        <taxon>Eurotiales</taxon>
        <taxon>Aspergillaceae</taxon>
        <taxon>Penicillium</taxon>
    </lineage>
</organism>
<keyword evidence="1" id="KW-0812">Transmembrane</keyword>
<reference evidence="2" key="2">
    <citation type="journal article" date="2023" name="IMA Fungus">
        <title>Comparative genomic study of the Penicillium genus elucidates a diverse pangenome and 15 lateral gene transfer events.</title>
        <authorList>
            <person name="Petersen C."/>
            <person name="Sorensen T."/>
            <person name="Nielsen M.R."/>
            <person name="Sondergaard T.E."/>
            <person name="Sorensen J.L."/>
            <person name="Fitzpatrick D.A."/>
            <person name="Frisvad J.C."/>
            <person name="Nielsen K.L."/>
        </authorList>
    </citation>
    <scope>NUCLEOTIDE SEQUENCE</scope>
    <source>
        <strain evidence="2">IBT 21472</strain>
    </source>
</reference>
<dbReference type="EMBL" id="JAPZBO010000002">
    <property type="protein sequence ID" value="KAJ5325064.1"/>
    <property type="molecule type" value="Genomic_DNA"/>
</dbReference>
<sequence>MTGQLGEISKEADWIKAEMSDKNTEMTKKQQEPRKLFVMLIQSDTELRDKEMVRKLKKLGEGFVMMVSLVTDTIWLSLMLSLKLRDRVQVR</sequence>
<keyword evidence="1" id="KW-0472">Membrane</keyword>
<comment type="caution">
    <text evidence="2">The sequence shown here is derived from an EMBL/GenBank/DDBJ whole genome shotgun (WGS) entry which is preliminary data.</text>
</comment>
<evidence type="ECO:0000313" key="2">
    <source>
        <dbReference type="EMBL" id="KAJ5325064.1"/>
    </source>
</evidence>
<evidence type="ECO:0000313" key="3">
    <source>
        <dbReference type="Proteomes" id="UP001147746"/>
    </source>
</evidence>
<reference evidence="2" key="1">
    <citation type="submission" date="2022-12" db="EMBL/GenBank/DDBJ databases">
        <authorList>
            <person name="Petersen C."/>
        </authorList>
    </citation>
    <scope>NUCLEOTIDE SEQUENCE</scope>
    <source>
        <strain evidence="2">IBT 21472</strain>
    </source>
</reference>
<proteinExistence type="predicted"/>
<accession>A0A9W9LDL5</accession>
<dbReference type="Proteomes" id="UP001147746">
    <property type="component" value="Unassembled WGS sequence"/>
</dbReference>
<evidence type="ECO:0000256" key="1">
    <source>
        <dbReference type="SAM" id="Phobius"/>
    </source>
</evidence>
<feature type="transmembrane region" description="Helical" evidence="1">
    <location>
        <begin position="62"/>
        <end position="82"/>
    </location>
</feature>